<dbReference type="Proteomes" id="UP000253324">
    <property type="component" value="Unassembled WGS sequence"/>
</dbReference>
<name>A0A368YED1_9HYPH</name>
<dbReference type="RefSeq" id="WP_114432575.1">
    <property type="nucleotide sequence ID" value="NZ_QPJM01000023.1"/>
</dbReference>
<keyword evidence="2" id="KW-1185">Reference proteome</keyword>
<dbReference type="EMBL" id="QPJM01000023">
    <property type="protein sequence ID" value="RCW78591.1"/>
    <property type="molecule type" value="Genomic_DNA"/>
</dbReference>
<comment type="caution">
    <text evidence="1">The sequence shown here is derived from an EMBL/GenBank/DDBJ whole genome shotgun (WGS) entry which is preliminary data.</text>
</comment>
<dbReference type="AlphaFoldDB" id="A0A368YED1"/>
<sequence length="270" mass="29065">MANSVTFYAWAVPAFTSGSPVDHTWVTTFDNQQFSYKDAKAVVAARKFYWFCWGGYHAKGQTPGNSTGALGSKRGSLSLAKCLVKPNADSRVDAAARGTIFTYGVDGVCHQLANQVLYATKSSIRPFTVSKARGYLASTFVYGTYGLQQAAWAAKIRSCSGAGVSPPRATGGAQKMTGLPDDFEAHAREILSDEPELLNKLLSLKAEVQSFAAQPLPGFQPPDADTLNMRNQHLIDQAAILLGPEKFELVFGMKPGDKILLVDPKLLPGN</sequence>
<dbReference type="OrthoDB" id="6064768at2"/>
<organism evidence="1 2">
    <name type="scientific">Phyllobacterium bourgognense</name>
    <dbReference type="NCBI Taxonomy" id="314236"/>
    <lineage>
        <taxon>Bacteria</taxon>
        <taxon>Pseudomonadati</taxon>
        <taxon>Pseudomonadota</taxon>
        <taxon>Alphaproteobacteria</taxon>
        <taxon>Hyphomicrobiales</taxon>
        <taxon>Phyllobacteriaceae</taxon>
        <taxon>Phyllobacterium</taxon>
    </lineage>
</organism>
<evidence type="ECO:0000313" key="2">
    <source>
        <dbReference type="Proteomes" id="UP000253324"/>
    </source>
</evidence>
<evidence type="ECO:0000313" key="1">
    <source>
        <dbReference type="EMBL" id="RCW78591.1"/>
    </source>
</evidence>
<protein>
    <submittedName>
        <fullName evidence="1">Uncharacterized protein</fullName>
    </submittedName>
</protein>
<gene>
    <name evidence="1" type="ORF">C7476_12320</name>
</gene>
<reference evidence="1 2" key="1">
    <citation type="submission" date="2018-07" db="EMBL/GenBank/DDBJ databases">
        <title>Genomic Encyclopedia of Type Strains, Phase III (KMG-III): the genomes of soil and plant-associated and newly described type strains.</title>
        <authorList>
            <person name="Whitman W."/>
        </authorList>
    </citation>
    <scope>NUCLEOTIDE SEQUENCE [LARGE SCALE GENOMIC DNA]</scope>
    <source>
        <strain evidence="1 2">31-25a</strain>
    </source>
</reference>
<accession>A0A368YED1</accession>
<proteinExistence type="predicted"/>